<accession>A0ABS4JML0</accession>
<sequence length="260" mass="30387">MIIQRIASKWQKTLVLQQRSSLLPYIPETRKYSAEELNQLLLEYSMIYIKPDRGTYGNGVMCIEKLSKQTDQEEEFFYKLKSGIQTEEFNSVEGLHQTIMDKIKGQEYLIQQGIYLLKHQRRKFDIRVLAQKNLQRKWETTGYIGRVAALQKIITNHHSGGTTYPVEFLLGKHMNSSQLQLAMSELRQLGTQVGYQLEKVYPNIKEIGLDIAIDHDFKAWILEVNTLPALFPFKFLKDKHIYSKIRRYAIAYGRYSGSKK</sequence>
<dbReference type="SUPFAM" id="SSF56059">
    <property type="entry name" value="Glutathione synthetase ATP-binding domain-like"/>
    <property type="match status" value="1"/>
</dbReference>
<dbReference type="RefSeq" id="WP_209865252.1">
    <property type="nucleotide sequence ID" value="NZ_JAGGLD010000007.1"/>
</dbReference>
<comment type="caution">
    <text evidence="1">The sequence shown here is derived from an EMBL/GenBank/DDBJ whole genome shotgun (WGS) entry which is preliminary data.</text>
</comment>
<dbReference type="Pfam" id="PF14398">
    <property type="entry name" value="ATPgrasp_YheCD"/>
    <property type="match status" value="1"/>
</dbReference>
<gene>
    <name evidence="1" type="ORF">J2Z69_003438</name>
</gene>
<evidence type="ECO:0000313" key="1">
    <source>
        <dbReference type="EMBL" id="MBP2002366.1"/>
    </source>
</evidence>
<dbReference type="EMBL" id="JAGGLD010000007">
    <property type="protein sequence ID" value="MBP2002366.1"/>
    <property type="molecule type" value="Genomic_DNA"/>
</dbReference>
<protein>
    <recommendedName>
        <fullName evidence="3">YheC/YheD family protein</fullName>
    </recommendedName>
</protein>
<evidence type="ECO:0000313" key="2">
    <source>
        <dbReference type="Proteomes" id="UP001519288"/>
    </source>
</evidence>
<dbReference type="Proteomes" id="UP001519288">
    <property type="component" value="Unassembled WGS sequence"/>
</dbReference>
<name>A0ABS4JML0_9BACL</name>
<keyword evidence="2" id="KW-1185">Reference proteome</keyword>
<evidence type="ECO:0008006" key="3">
    <source>
        <dbReference type="Google" id="ProtNLM"/>
    </source>
</evidence>
<reference evidence="1 2" key="1">
    <citation type="submission" date="2021-03" db="EMBL/GenBank/DDBJ databases">
        <title>Genomic Encyclopedia of Type Strains, Phase IV (KMG-IV): sequencing the most valuable type-strain genomes for metagenomic binning, comparative biology and taxonomic classification.</title>
        <authorList>
            <person name="Goeker M."/>
        </authorList>
    </citation>
    <scope>NUCLEOTIDE SEQUENCE [LARGE SCALE GENOMIC DNA]</scope>
    <source>
        <strain evidence="1 2">DSM 26806</strain>
    </source>
</reference>
<dbReference type="InterPro" id="IPR026838">
    <property type="entry name" value="YheC/D"/>
</dbReference>
<dbReference type="Gene3D" id="3.30.470.20">
    <property type="entry name" value="ATP-grasp fold, B domain"/>
    <property type="match status" value="1"/>
</dbReference>
<organism evidence="1 2">
    <name type="scientific">Paenibacillus shirakamiensis</name>
    <dbReference type="NCBI Taxonomy" id="1265935"/>
    <lineage>
        <taxon>Bacteria</taxon>
        <taxon>Bacillati</taxon>
        <taxon>Bacillota</taxon>
        <taxon>Bacilli</taxon>
        <taxon>Bacillales</taxon>
        <taxon>Paenibacillaceae</taxon>
        <taxon>Paenibacillus</taxon>
    </lineage>
</organism>
<proteinExistence type="predicted"/>